<dbReference type="Gene3D" id="1.10.10.10">
    <property type="entry name" value="Winged helix-like DNA-binding domain superfamily/Winged helix DNA-binding domain"/>
    <property type="match status" value="1"/>
</dbReference>
<dbReference type="PANTHER" id="PTHR30136">
    <property type="entry name" value="HELIX-TURN-HELIX TRANSCRIPTIONAL REGULATOR, ICLR FAMILY"/>
    <property type="match status" value="1"/>
</dbReference>
<dbReference type="GO" id="GO:0003700">
    <property type="term" value="F:DNA-binding transcription factor activity"/>
    <property type="evidence" value="ECO:0007669"/>
    <property type="project" value="TreeGrafter"/>
</dbReference>
<evidence type="ECO:0000256" key="1">
    <source>
        <dbReference type="ARBA" id="ARBA00023015"/>
    </source>
</evidence>
<protein>
    <submittedName>
        <fullName evidence="6">Transcriptional regulator, IclR family</fullName>
    </submittedName>
</protein>
<name>A0A1I2AMB6_9BURK</name>
<gene>
    <name evidence="6" type="ORF">SAMN04489711_10258</name>
</gene>
<dbReference type="Gene3D" id="3.30.450.40">
    <property type="match status" value="1"/>
</dbReference>
<feature type="domain" description="HTH iclR-type" evidence="4">
    <location>
        <begin position="28"/>
        <end position="88"/>
    </location>
</feature>
<reference evidence="7" key="1">
    <citation type="submission" date="2016-10" db="EMBL/GenBank/DDBJ databases">
        <authorList>
            <person name="Varghese N."/>
            <person name="Submissions S."/>
        </authorList>
    </citation>
    <scope>NUCLEOTIDE SEQUENCE [LARGE SCALE GENOMIC DNA]</scope>
    <source>
        <strain evidence="7">DSM 27981</strain>
    </source>
</reference>
<organism evidence="6 7">
    <name type="scientific">Paracidovorax wautersii</name>
    <dbReference type="NCBI Taxonomy" id="1177982"/>
    <lineage>
        <taxon>Bacteria</taxon>
        <taxon>Pseudomonadati</taxon>
        <taxon>Pseudomonadota</taxon>
        <taxon>Betaproteobacteria</taxon>
        <taxon>Burkholderiales</taxon>
        <taxon>Comamonadaceae</taxon>
        <taxon>Paracidovorax</taxon>
    </lineage>
</organism>
<evidence type="ECO:0000256" key="2">
    <source>
        <dbReference type="ARBA" id="ARBA00023125"/>
    </source>
</evidence>
<keyword evidence="2" id="KW-0238">DNA-binding</keyword>
<dbReference type="SMART" id="SM00346">
    <property type="entry name" value="HTH_ICLR"/>
    <property type="match status" value="1"/>
</dbReference>
<sequence>MATRTATPAGTRKRATTTPAGIAHADFIAGMAKGLAVLESFDTERQRLNATLAAERAGLTRAAARRHLLTLAYLGYLESDGQYFWLAPKVLRLAGSYLASARLPRVVQPTLNRLAAQTQLPFSAVVLEGREVVIVARSAATPQGDAVRGTGHYSSAQGAADRVLAYGLHLGSRLPAHATSTGRMLLATRTKSAVRDWLRGHPLPRLTAYTRTDAPALRAAIDQARAEDCCIASEEHELGVLALAVPLRDLQGHAVAALNVVTAPDRLSPERLKRDLLPLLQDAARELRPML</sequence>
<dbReference type="InterPro" id="IPR014757">
    <property type="entry name" value="Tscrpt_reg_IclR_C"/>
</dbReference>
<keyword evidence="1" id="KW-0805">Transcription regulation</keyword>
<evidence type="ECO:0000256" key="3">
    <source>
        <dbReference type="ARBA" id="ARBA00023163"/>
    </source>
</evidence>
<evidence type="ECO:0000313" key="6">
    <source>
        <dbReference type="EMBL" id="SFE44030.1"/>
    </source>
</evidence>
<evidence type="ECO:0000259" key="4">
    <source>
        <dbReference type="PROSITE" id="PS51077"/>
    </source>
</evidence>
<dbReference type="InterPro" id="IPR029016">
    <property type="entry name" value="GAF-like_dom_sf"/>
</dbReference>
<dbReference type="InterPro" id="IPR050707">
    <property type="entry name" value="HTH_MetabolicPath_Reg"/>
</dbReference>
<proteinExistence type="predicted"/>
<dbReference type="EMBL" id="FONX01000002">
    <property type="protein sequence ID" value="SFE44030.1"/>
    <property type="molecule type" value="Genomic_DNA"/>
</dbReference>
<dbReference type="SUPFAM" id="SSF46785">
    <property type="entry name" value="Winged helix' DNA-binding domain"/>
    <property type="match status" value="1"/>
</dbReference>
<dbReference type="GO" id="GO:0003677">
    <property type="term" value="F:DNA binding"/>
    <property type="evidence" value="ECO:0007669"/>
    <property type="project" value="UniProtKB-KW"/>
</dbReference>
<dbReference type="InterPro" id="IPR036390">
    <property type="entry name" value="WH_DNA-bd_sf"/>
</dbReference>
<keyword evidence="3" id="KW-0804">Transcription</keyword>
<keyword evidence="7" id="KW-1185">Reference proteome</keyword>
<accession>A0A1I2AMB6</accession>
<dbReference type="InterPro" id="IPR036388">
    <property type="entry name" value="WH-like_DNA-bd_sf"/>
</dbReference>
<dbReference type="Pfam" id="PF09339">
    <property type="entry name" value="HTH_IclR"/>
    <property type="match status" value="1"/>
</dbReference>
<feature type="domain" description="IclR-ED" evidence="5">
    <location>
        <begin position="89"/>
        <end position="291"/>
    </location>
</feature>
<dbReference type="PROSITE" id="PS51078">
    <property type="entry name" value="ICLR_ED"/>
    <property type="match status" value="1"/>
</dbReference>
<dbReference type="OrthoDB" id="9807558at2"/>
<dbReference type="GO" id="GO:0045892">
    <property type="term" value="P:negative regulation of DNA-templated transcription"/>
    <property type="evidence" value="ECO:0007669"/>
    <property type="project" value="TreeGrafter"/>
</dbReference>
<evidence type="ECO:0000259" key="5">
    <source>
        <dbReference type="PROSITE" id="PS51078"/>
    </source>
</evidence>
<dbReference type="AlphaFoldDB" id="A0A1I2AMB6"/>
<dbReference type="Pfam" id="PF01614">
    <property type="entry name" value="IclR_C"/>
    <property type="match status" value="1"/>
</dbReference>
<dbReference type="SUPFAM" id="SSF55781">
    <property type="entry name" value="GAF domain-like"/>
    <property type="match status" value="1"/>
</dbReference>
<dbReference type="PROSITE" id="PS51077">
    <property type="entry name" value="HTH_ICLR"/>
    <property type="match status" value="1"/>
</dbReference>
<dbReference type="PANTHER" id="PTHR30136:SF34">
    <property type="entry name" value="TRANSCRIPTIONAL REGULATOR"/>
    <property type="match status" value="1"/>
</dbReference>
<evidence type="ECO:0000313" key="7">
    <source>
        <dbReference type="Proteomes" id="UP000199119"/>
    </source>
</evidence>
<dbReference type="STRING" id="1177982.SAMN04489711_10258"/>
<dbReference type="InterPro" id="IPR005471">
    <property type="entry name" value="Tscrpt_reg_IclR_N"/>
</dbReference>
<dbReference type="Proteomes" id="UP000199119">
    <property type="component" value="Unassembled WGS sequence"/>
</dbReference>